<comment type="caution">
    <text evidence="1">The sequence shown here is derived from an EMBL/GenBank/DDBJ whole genome shotgun (WGS) entry which is preliminary data.</text>
</comment>
<dbReference type="PANTHER" id="PTHR11803:SF39">
    <property type="entry name" value="2-IMINOBUTANOATE_2-IMINOPROPANOATE DEAMINASE"/>
    <property type="match status" value="1"/>
</dbReference>
<dbReference type="GO" id="GO:0019239">
    <property type="term" value="F:deaminase activity"/>
    <property type="evidence" value="ECO:0007669"/>
    <property type="project" value="TreeGrafter"/>
</dbReference>
<gene>
    <name evidence="1" type="ORF">D7D48_07595</name>
</gene>
<sequence>MPFFQIQSRALANLEAVLKSAGLELSDVVKVTAWITDANYMTDFILVYRGYFAEPYPTRSTIVSDLVVPDAMVEVEAVAYRESK</sequence>
<dbReference type="AlphaFoldDB" id="A0A3R8RU76"/>
<protein>
    <submittedName>
        <fullName evidence="1">RidA family protein</fullName>
    </submittedName>
</protein>
<reference evidence="1 2" key="1">
    <citation type="submission" date="2018-12" db="EMBL/GenBank/DDBJ databases">
        <authorList>
            <person name="Kim S.-J."/>
            <person name="Jung G.-Y."/>
        </authorList>
    </citation>
    <scope>NUCLEOTIDE SEQUENCE [LARGE SCALE GENOMIC DNA]</scope>
    <source>
        <strain evidence="1 2">03SU3-P</strain>
    </source>
</reference>
<dbReference type="SUPFAM" id="SSF55298">
    <property type="entry name" value="YjgF-like"/>
    <property type="match status" value="1"/>
</dbReference>
<dbReference type="EMBL" id="RWJI01000001">
    <property type="protein sequence ID" value="RRQ52678.1"/>
    <property type="molecule type" value="Genomic_DNA"/>
</dbReference>
<dbReference type="InterPro" id="IPR006175">
    <property type="entry name" value="YjgF/YER057c/UK114"/>
</dbReference>
<dbReference type="GO" id="GO:0005829">
    <property type="term" value="C:cytosol"/>
    <property type="evidence" value="ECO:0007669"/>
    <property type="project" value="TreeGrafter"/>
</dbReference>
<evidence type="ECO:0000313" key="2">
    <source>
        <dbReference type="Proteomes" id="UP000268553"/>
    </source>
</evidence>
<dbReference type="PANTHER" id="PTHR11803">
    <property type="entry name" value="2-IMINOBUTANOATE/2-IMINOPROPANOATE DEAMINASE RIDA"/>
    <property type="match status" value="1"/>
</dbReference>
<dbReference type="RefSeq" id="WP_125230692.1">
    <property type="nucleotide sequence ID" value="NZ_RWJI01000001.1"/>
</dbReference>
<dbReference type="Proteomes" id="UP000268553">
    <property type="component" value="Unassembled WGS sequence"/>
</dbReference>
<dbReference type="InterPro" id="IPR035959">
    <property type="entry name" value="RutC-like_sf"/>
</dbReference>
<dbReference type="Gene3D" id="3.30.1330.40">
    <property type="entry name" value="RutC-like"/>
    <property type="match status" value="1"/>
</dbReference>
<keyword evidence="2" id="KW-1185">Reference proteome</keyword>
<organism evidence="1 2">
    <name type="scientific">Sphingorhabdus wooponensis</name>
    <dbReference type="NCBI Taxonomy" id="940136"/>
    <lineage>
        <taxon>Bacteria</taxon>
        <taxon>Pseudomonadati</taxon>
        <taxon>Pseudomonadota</taxon>
        <taxon>Alphaproteobacteria</taxon>
        <taxon>Sphingomonadales</taxon>
        <taxon>Sphingomonadaceae</taxon>
        <taxon>Sphingorhabdus</taxon>
    </lineage>
</organism>
<dbReference type="CDD" id="cd00448">
    <property type="entry name" value="YjgF_YER057c_UK114_family"/>
    <property type="match status" value="1"/>
</dbReference>
<name>A0A3R8RU76_9SPHN</name>
<proteinExistence type="predicted"/>
<dbReference type="OrthoDB" id="9808943at2"/>
<accession>A0A3R8RU76</accession>
<evidence type="ECO:0000313" key="1">
    <source>
        <dbReference type="EMBL" id="RRQ52678.1"/>
    </source>
</evidence>
<dbReference type="Pfam" id="PF01042">
    <property type="entry name" value="Ribonuc_L-PSP"/>
    <property type="match status" value="1"/>
</dbReference>